<dbReference type="NCBIfam" id="TIGR02124">
    <property type="entry name" value="hypE"/>
    <property type="match status" value="1"/>
</dbReference>
<evidence type="ECO:0000256" key="1">
    <source>
        <dbReference type="ARBA" id="ARBA00006243"/>
    </source>
</evidence>
<dbReference type="Pfam" id="PF00586">
    <property type="entry name" value="AIRS"/>
    <property type="match status" value="1"/>
</dbReference>
<dbReference type="Pfam" id="PF02769">
    <property type="entry name" value="AIRS_C"/>
    <property type="match status" value="1"/>
</dbReference>
<dbReference type="PANTHER" id="PTHR30303:SF0">
    <property type="entry name" value="CARBAMOYL DEHYDRATASE HYPE"/>
    <property type="match status" value="1"/>
</dbReference>
<dbReference type="Gene3D" id="3.30.1330.10">
    <property type="entry name" value="PurM-like, N-terminal domain"/>
    <property type="match status" value="1"/>
</dbReference>
<dbReference type="SUPFAM" id="SSF56042">
    <property type="entry name" value="PurM C-terminal domain-like"/>
    <property type="match status" value="1"/>
</dbReference>
<keyword evidence="5" id="KW-1185">Reference proteome</keyword>
<sequence>MINGFTLSCPMPPLDFDVITLGHGSGGALTNQLLDSGVFTLLDNEFLHSRHDGAILDLSGKTAFTTDSFVISPIFFPGGNIGDLAVNGTINDLAMCGAKPRYISLGFILEEGLPVEELWEIIYTIKKATENAGVQVVTGDTKVVEKGKGDRIFVNTTGIGTVHPGAEIDAGRVTEGDAVIVSGTIANHGIAIMSQREGLSFETEVQSDTRSLASIIMKLLDEFGPEIHLLRDPTRGGVATVLNEIARQAKVGIEINENNIPIVPQVHGACEMLGLEPLYVANEGIFVGFVDAAHATDVVELLHGLPGSEDACIIGRVVDQHAGQVVMQSAIGGRRIIQMLPGEQLPRIC</sequence>
<dbReference type="InterPro" id="IPR036676">
    <property type="entry name" value="PurM-like_C_sf"/>
</dbReference>
<comment type="caution">
    <text evidence="4">The sequence shown here is derived from an EMBL/GenBank/DDBJ whole genome shotgun (WGS) entry which is preliminary data.</text>
</comment>
<dbReference type="AlphaFoldDB" id="A0A9X1L3E5"/>
<feature type="domain" description="PurM-like N-terminal" evidence="2">
    <location>
        <begin position="51"/>
        <end position="162"/>
    </location>
</feature>
<organism evidence="4 5">
    <name type="scientific">Fulvivirga sedimenti</name>
    <dbReference type="NCBI Taxonomy" id="2879465"/>
    <lineage>
        <taxon>Bacteria</taxon>
        <taxon>Pseudomonadati</taxon>
        <taxon>Bacteroidota</taxon>
        <taxon>Cytophagia</taxon>
        <taxon>Cytophagales</taxon>
        <taxon>Fulvivirgaceae</taxon>
        <taxon>Fulvivirga</taxon>
    </lineage>
</organism>
<feature type="domain" description="PurM-like C-terminal" evidence="3">
    <location>
        <begin position="175"/>
        <end position="326"/>
    </location>
</feature>
<dbReference type="SUPFAM" id="SSF55326">
    <property type="entry name" value="PurM N-terminal domain-like"/>
    <property type="match status" value="1"/>
</dbReference>
<dbReference type="Gene3D" id="3.90.650.10">
    <property type="entry name" value="PurM-like C-terminal domain"/>
    <property type="match status" value="1"/>
</dbReference>
<evidence type="ECO:0000313" key="5">
    <source>
        <dbReference type="Proteomes" id="UP001139409"/>
    </source>
</evidence>
<dbReference type="PIRSF" id="PIRSF005644">
    <property type="entry name" value="Hdrgns_mtr_HypE"/>
    <property type="match status" value="1"/>
</dbReference>
<dbReference type="InterPro" id="IPR010918">
    <property type="entry name" value="PurM-like_C_dom"/>
</dbReference>
<dbReference type="PANTHER" id="PTHR30303">
    <property type="entry name" value="HYDROGENASE ISOENZYMES FORMATION PROTEIN HYPE"/>
    <property type="match status" value="1"/>
</dbReference>
<dbReference type="RefSeq" id="WP_225700061.1">
    <property type="nucleotide sequence ID" value="NZ_JAIXNE010000011.1"/>
</dbReference>
<name>A0A9X1L3E5_9BACT</name>
<dbReference type="InterPro" id="IPR011854">
    <property type="entry name" value="HypE"/>
</dbReference>
<dbReference type="GO" id="GO:0051604">
    <property type="term" value="P:protein maturation"/>
    <property type="evidence" value="ECO:0007669"/>
    <property type="project" value="TreeGrafter"/>
</dbReference>
<dbReference type="InterPro" id="IPR016188">
    <property type="entry name" value="PurM-like_N"/>
</dbReference>
<dbReference type="Proteomes" id="UP001139409">
    <property type="component" value="Unassembled WGS sequence"/>
</dbReference>
<dbReference type="InterPro" id="IPR036921">
    <property type="entry name" value="PurM-like_N_sf"/>
</dbReference>
<dbReference type="EMBL" id="JAIXNE010000011">
    <property type="protein sequence ID" value="MCA6079201.1"/>
    <property type="molecule type" value="Genomic_DNA"/>
</dbReference>
<gene>
    <name evidence="4" type="primary">hypE</name>
    <name evidence="4" type="ORF">LDX50_30290</name>
</gene>
<protein>
    <submittedName>
        <fullName evidence="4">Hydrogenase expression/formation protein HypE</fullName>
    </submittedName>
</protein>
<evidence type="ECO:0000259" key="2">
    <source>
        <dbReference type="Pfam" id="PF00586"/>
    </source>
</evidence>
<comment type="similarity">
    <text evidence="1">Belongs to the HypE family.</text>
</comment>
<evidence type="ECO:0000259" key="3">
    <source>
        <dbReference type="Pfam" id="PF02769"/>
    </source>
</evidence>
<evidence type="ECO:0000313" key="4">
    <source>
        <dbReference type="EMBL" id="MCA6079201.1"/>
    </source>
</evidence>
<dbReference type="CDD" id="cd02197">
    <property type="entry name" value="HypE"/>
    <property type="match status" value="1"/>
</dbReference>
<proteinExistence type="inferred from homology"/>
<reference evidence="4" key="1">
    <citation type="submission" date="2021-09" db="EMBL/GenBank/DDBJ databases">
        <title>Fulvivirga sp. isolated from coastal sediment.</title>
        <authorList>
            <person name="Yu H."/>
        </authorList>
    </citation>
    <scope>NUCLEOTIDE SEQUENCE</scope>
    <source>
        <strain evidence="4">1062</strain>
    </source>
</reference>
<accession>A0A9X1L3E5</accession>